<proteinExistence type="inferred from homology"/>
<dbReference type="InterPro" id="IPR000467">
    <property type="entry name" value="G_patch_dom"/>
</dbReference>
<dbReference type="Pfam" id="PF13821">
    <property type="entry name" value="DUF4187"/>
    <property type="match status" value="1"/>
</dbReference>
<evidence type="ECO:0000313" key="7">
    <source>
        <dbReference type="RefSeq" id="XP_013388981.1"/>
    </source>
</evidence>
<dbReference type="SMART" id="SM01173">
    <property type="entry name" value="DUF4187"/>
    <property type="match status" value="1"/>
</dbReference>
<feature type="region of interest" description="Disordered" evidence="4">
    <location>
        <begin position="205"/>
        <end position="232"/>
    </location>
</feature>
<keyword evidence="6" id="KW-1185">Reference proteome</keyword>
<dbReference type="InterPro" id="IPR025239">
    <property type="entry name" value="DUF4187"/>
</dbReference>
<organism evidence="6 7">
    <name type="scientific">Lingula anatina</name>
    <name type="common">Brachiopod</name>
    <name type="synonym">Lingula unguis</name>
    <dbReference type="NCBI Taxonomy" id="7574"/>
    <lineage>
        <taxon>Eukaryota</taxon>
        <taxon>Metazoa</taxon>
        <taxon>Spiralia</taxon>
        <taxon>Lophotrochozoa</taxon>
        <taxon>Brachiopoda</taxon>
        <taxon>Linguliformea</taxon>
        <taxon>Lingulata</taxon>
        <taxon>Lingulida</taxon>
        <taxon>Linguloidea</taxon>
        <taxon>Lingulidae</taxon>
        <taxon>Lingula</taxon>
    </lineage>
</organism>
<dbReference type="SMART" id="SM00443">
    <property type="entry name" value="G_patch"/>
    <property type="match status" value="1"/>
</dbReference>
<evidence type="ECO:0000256" key="1">
    <source>
        <dbReference type="ARBA" id="ARBA00007140"/>
    </source>
</evidence>
<dbReference type="GeneID" id="106157782"/>
<dbReference type="InterPro" id="IPR039249">
    <property type="entry name" value="GPATCH11"/>
</dbReference>
<dbReference type="PANTHER" id="PTHR21032">
    <property type="entry name" value="G PATCH DOMAIN-CONTAINING PROTEIN 11"/>
    <property type="match status" value="1"/>
</dbReference>
<gene>
    <name evidence="7" type="primary">LOC106157782</name>
</gene>
<sequence length="278" mass="31534">MASADDDEEDYMSDAFLAGLNDTRPGLVPKNVARKLQQEKKEKILNEKNKIKPKKVIEAEKREEGLQNAISSENKGFALLKKMGYKPGAGIGKKGDGRANPIPIEVKADRSGLGRSSEMKRKQAESQALQALMLQKRMRQEKEIQGNFRTRMSSKVADRHIESDLHKSQKVCEQLDSEKGLEKPAEQFFWPVASLPKKKTYDLEEGEGYSFEVQDQDGEEQEEDEEDELEPTAKLEILTLYLRNTHMYCVWCGTAFEDSDDMRTNCPGPSSEAHKDFI</sequence>
<accession>A0A1S3HTW1</accession>
<dbReference type="PANTHER" id="PTHR21032:SF0">
    <property type="entry name" value="G PATCH DOMAIN-CONTAINING PROTEIN 11"/>
    <property type="match status" value="1"/>
</dbReference>
<feature type="region of interest" description="Disordered" evidence="4">
    <location>
        <begin position="89"/>
        <end position="127"/>
    </location>
</feature>
<evidence type="ECO:0000256" key="3">
    <source>
        <dbReference type="ARBA" id="ARBA00030688"/>
    </source>
</evidence>
<dbReference type="OrthoDB" id="786951at2759"/>
<dbReference type="GO" id="GO:0000776">
    <property type="term" value="C:kinetochore"/>
    <property type="evidence" value="ECO:0007669"/>
    <property type="project" value="TreeGrafter"/>
</dbReference>
<evidence type="ECO:0000256" key="4">
    <source>
        <dbReference type="SAM" id="MobiDB-lite"/>
    </source>
</evidence>
<dbReference type="FunCoup" id="A0A1S3HTW1">
    <property type="interactions" value="343"/>
</dbReference>
<feature type="compositionally biased region" description="Basic and acidic residues" evidence="4">
    <location>
        <begin position="106"/>
        <end position="124"/>
    </location>
</feature>
<comment type="similarity">
    <text evidence="1">Belongs to the GPATCH11 family.</text>
</comment>
<feature type="domain" description="G-patch" evidence="5">
    <location>
        <begin position="72"/>
        <end position="118"/>
    </location>
</feature>
<dbReference type="PROSITE" id="PS50174">
    <property type="entry name" value="G_PATCH"/>
    <property type="match status" value="1"/>
</dbReference>
<dbReference type="Pfam" id="PF01585">
    <property type="entry name" value="G-patch"/>
    <property type="match status" value="1"/>
</dbReference>
<dbReference type="RefSeq" id="XP_013388981.1">
    <property type="nucleotide sequence ID" value="XM_013533527.2"/>
</dbReference>
<reference evidence="7" key="2">
    <citation type="submission" date="2025-08" db="UniProtKB">
        <authorList>
            <consortium name="RefSeq"/>
        </authorList>
    </citation>
    <scope>IDENTIFICATION</scope>
</reference>
<reference evidence="7" key="1">
    <citation type="journal article" date="2015" name="Nat. Commun.">
        <title>The Lingula genome provides insights into brachiopod evolution and the origin of phosphate biomineralization.</title>
        <authorList>
            <person name="Luo Y.J."/>
            <person name="Takeuchi T."/>
            <person name="Koyanagi R."/>
            <person name="Yamada L."/>
            <person name="Kanda M."/>
            <person name="Khalturina M."/>
            <person name="Fujie M."/>
            <person name="Yamasaki S.I."/>
            <person name="Endo K."/>
            <person name="Satoh N."/>
        </authorList>
    </citation>
    <scope>NUCLEOTIDE SEQUENCE</scope>
</reference>
<dbReference type="InParanoid" id="A0A1S3HTW1"/>
<feature type="compositionally biased region" description="Acidic residues" evidence="4">
    <location>
        <begin position="214"/>
        <end position="230"/>
    </location>
</feature>
<name>A0A1S3HTW1_LINAN</name>
<dbReference type="Proteomes" id="UP000085678">
    <property type="component" value="Unplaced"/>
</dbReference>
<dbReference type="AlphaFoldDB" id="A0A1S3HTW1"/>
<evidence type="ECO:0000313" key="6">
    <source>
        <dbReference type="Proteomes" id="UP000085678"/>
    </source>
</evidence>
<evidence type="ECO:0000259" key="5">
    <source>
        <dbReference type="PROSITE" id="PS50174"/>
    </source>
</evidence>
<protein>
    <recommendedName>
        <fullName evidence="2">G patch domain-containing protein 11</fullName>
    </recommendedName>
    <alternativeName>
        <fullName evidence="3">Coiled-coil domain-containing protein 75</fullName>
    </alternativeName>
</protein>
<dbReference type="GO" id="GO:0003676">
    <property type="term" value="F:nucleic acid binding"/>
    <property type="evidence" value="ECO:0007669"/>
    <property type="project" value="InterPro"/>
</dbReference>
<dbReference type="KEGG" id="lak:106157782"/>
<dbReference type="STRING" id="7574.A0A1S3HTW1"/>
<evidence type="ECO:0000256" key="2">
    <source>
        <dbReference type="ARBA" id="ARBA00021978"/>
    </source>
</evidence>